<dbReference type="FunFam" id="3.30.428.10:FF:000006">
    <property type="entry name" value="m7GpppX diphosphatase"/>
    <property type="match status" value="1"/>
</dbReference>
<dbReference type="EC" id="3.6.1.59" evidence="3"/>
<dbReference type="Pfam" id="PF05652">
    <property type="entry name" value="DcpS"/>
    <property type="match status" value="1"/>
</dbReference>
<dbReference type="GO" id="GO:0000290">
    <property type="term" value="P:deadenylation-dependent decapping of nuclear-transcribed mRNA"/>
    <property type="evidence" value="ECO:0007669"/>
    <property type="project" value="InterPro"/>
</dbReference>
<dbReference type="Proteomes" id="UP000193922">
    <property type="component" value="Unassembled WGS sequence"/>
</dbReference>
<evidence type="ECO:0000256" key="2">
    <source>
        <dbReference type="ARBA" id="ARBA00010208"/>
    </source>
</evidence>
<dbReference type="RefSeq" id="XP_040742423.1">
    <property type="nucleotide sequence ID" value="XM_040890435.1"/>
</dbReference>
<dbReference type="Gene3D" id="3.30.428.10">
    <property type="entry name" value="HIT-like"/>
    <property type="match status" value="1"/>
</dbReference>
<feature type="binding site" evidence="11">
    <location>
        <position position="159"/>
    </location>
    <ligand>
        <name>substrate</name>
    </ligand>
</feature>
<reference evidence="12 13" key="1">
    <citation type="submission" date="2016-07" db="EMBL/GenBank/DDBJ databases">
        <title>Pervasive Adenine N6-methylation of Active Genes in Fungi.</title>
        <authorList>
            <consortium name="DOE Joint Genome Institute"/>
            <person name="Mondo S.J."/>
            <person name="Dannebaum R.O."/>
            <person name="Kuo R.C."/>
            <person name="Labutti K."/>
            <person name="Haridas S."/>
            <person name="Kuo A."/>
            <person name="Salamov A."/>
            <person name="Ahrendt S.R."/>
            <person name="Lipzen A."/>
            <person name="Sullivan W."/>
            <person name="Andreopoulos W.B."/>
            <person name="Clum A."/>
            <person name="Lindquist E."/>
            <person name="Daum C."/>
            <person name="Ramamoorthy G.K."/>
            <person name="Gryganskyi A."/>
            <person name="Culley D."/>
            <person name="Magnuson J.K."/>
            <person name="James T.Y."/>
            <person name="O'Malley M.A."/>
            <person name="Stajich J.E."/>
            <person name="Spatafora J.W."/>
            <person name="Visel A."/>
            <person name="Grigoriev I.V."/>
        </authorList>
    </citation>
    <scope>NUCLEOTIDE SEQUENCE [LARGE SCALE GENOMIC DNA]</scope>
    <source>
        <strain evidence="12 13">ATCC 12442</strain>
    </source>
</reference>
<dbReference type="STRING" id="61395.A0A1Y1W540"/>
<evidence type="ECO:0000313" key="13">
    <source>
        <dbReference type="Proteomes" id="UP000193922"/>
    </source>
</evidence>
<dbReference type="InterPro" id="IPR036265">
    <property type="entry name" value="HIT-like_sf"/>
</dbReference>
<keyword evidence="6" id="KW-0539">Nucleus</keyword>
<feature type="binding site" evidence="11">
    <location>
        <begin position="242"/>
        <end position="253"/>
    </location>
    <ligand>
        <name>substrate</name>
    </ligand>
</feature>
<evidence type="ECO:0000256" key="6">
    <source>
        <dbReference type="ARBA" id="ARBA00023242"/>
    </source>
</evidence>
<accession>A0A1Y1W540</accession>
<evidence type="ECO:0000256" key="5">
    <source>
        <dbReference type="ARBA" id="ARBA00022801"/>
    </source>
</evidence>
<dbReference type="Pfam" id="PF11969">
    <property type="entry name" value="DcpS_C"/>
    <property type="match status" value="1"/>
</dbReference>
<comment type="catalytic activity">
    <reaction evidence="9">
        <text>a 5'-end (N(7)-methyl 5'-triphosphoguanosine)-ribonucleoside in mRNA + H2O = N(7)-methyl-GMP + a 5'-end diphospho-ribonucleoside in mRNA + 2 H(+)</text>
        <dbReference type="Rhea" id="RHEA:65388"/>
        <dbReference type="Rhea" id="RHEA-COMP:17165"/>
        <dbReference type="Rhea" id="RHEA-COMP:17167"/>
        <dbReference type="ChEBI" id="CHEBI:15377"/>
        <dbReference type="ChEBI" id="CHEBI:15378"/>
        <dbReference type="ChEBI" id="CHEBI:58285"/>
        <dbReference type="ChEBI" id="CHEBI:156461"/>
        <dbReference type="ChEBI" id="CHEBI:167616"/>
        <dbReference type="EC" id="3.6.1.59"/>
    </reaction>
</comment>
<dbReference type="OrthoDB" id="10264956at2759"/>
<dbReference type="SUPFAM" id="SSF102860">
    <property type="entry name" value="mRNA decapping enzyme DcpS N-terminal domain"/>
    <property type="match status" value="1"/>
</dbReference>
<name>A0A1Y1W540_9FUNG</name>
<comment type="caution">
    <text evidence="12">The sequence shown here is derived from an EMBL/GenBank/DDBJ whole genome shotgun (WGS) entry which is preliminary data.</text>
</comment>
<evidence type="ECO:0000256" key="10">
    <source>
        <dbReference type="PIRSR" id="PIRSR028973-1"/>
    </source>
</evidence>
<dbReference type="AlphaFoldDB" id="A0A1Y1W540"/>
<dbReference type="InterPro" id="IPR008594">
    <property type="entry name" value="DcpS/DCS2"/>
</dbReference>
<feature type="binding site" evidence="11">
    <location>
        <position position="149"/>
    </location>
    <ligand>
        <name>substrate</name>
    </ligand>
</feature>
<feature type="binding site" evidence="11">
    <location>
        <position position="181"/>
    </location>
    <ligand>
        <name>substrate</name>
    </ligand>
</feature>
<keyword evidence="5" id="KW-0378">Hydrolase</keyword>
<evidence type="ECO:0000313" key="12">
    <source>
        <dbReference type="EMBL" id="ORX68641.1"/>
    </source>
</evidence>
<dbReference type="GeneID" id="63807083"/>
<feature type="binding site" evidence="11">
    <location>
        <position position="179"/>
    </location>
    <ligand>
        <name>substrate</name>
    </ligand>
</feature>
<evidence type="ECO:0000256" key="1">
    <source>
        <dbReference type="ARBA" id="ARBA00004123"/>
    </source>
</evidence>
<sequence length="296" mass="33338">MASPTTAVSDIEALVRQFRLHEVLNEDPATKTVWLLGSIASDTPVAGSSAAVLTLERTAISPLALRPSTVLLPQLTLDSGALNDIYASATGTSHALSPDVRVSLIYPAQQKHIDKYRRQQYMWIKETAEIYGAVTRPYIDNEPKSRIQWVYNILDGSAERERVVVEDSDRDTGFVVLPDFKWDGVGVESLYLVVIVRRKDIRSLRDLRPEHLPMLRNIREKVGAAVDSVYGVAQDQLRMFVHYQPSYYHFHVHVTHVNFSGKGVMAGRAHLLDTIIDNIENIAPDYYQRASLSFTY</sequence>
<dbReference type="SUPFAM" id="SSF54197">
    <property type="entry name" value="HIT-like"/>
    <property type="match status" value="1"/>
</dbReference>
<evidence type="ECO:0000256" key="3">
    <source>
        <dbReference type="ARBA" id="ARBA00012520"/>
    </source>
</evidence>
<dbReference type="PANTHER" id="PTHR12978">
    <property type="entry name" value="HISTIDINE TRIAD HIT PROTEIN MEMBER"/>
    <property type="match status" value="1"/>
</dbReference>
<dbReference type="GO" id="GO:0000340">
    <property type="term" value="F:RNA 7-methylguanosine cap binding"/>
    <property type="evidence" value="ECO:0007669"/>
    <property type="project" value="TreeGrafter"/>
</dbReference>
<dbReference type="EMBL" id="MCFD01000009">
    <property type="protein sequence ID" value="ORX68641.1"/>
    <property type="molecule type" value="Genomic_DNA"/>
</dbReference>
<keyword evidence="13" id="KW-1185">Reference proteome</keyword>
<evidence type="ECO:0000256" key="7">
    <source>
        <dbReference type="ARBA" id="ARBA00029885"/>
    </source>
</evidence>
<evidence type="ECO:0000256" key="9">
    <source>
        <dbReference type="ARBA" id="ARBA00048222"/>
    </source>
</evidence>
<proteinExistence type="inferred from homology"/>
<protein>
    <recommendedName>
        <fullName evidence="4">m7GpppX diphosphatase</fullName>
        <ecNumber evidence="3">3.6.1.59</ecNumber>
    </recommendedName>
    <alternativeName>
        <fullName evidence="8">Decapping scavenger enzyme</fullName>
    </alternativeName>
    <alternativeName>
        <fullName evidence="7">Scavenger mRNA-decapping enzyme DcpS</fullName>
    </alternativeName>
</protein>
<gene>
    <name evidence="12" type="ORF">DL89DRAFT_293863</name>
</gene>
<dbReference type="InterPro" id="IPR011145">
    <property type="entry name" value="Scavenger_mRNA_decap_enz_N"/>
</dbReference>
<evidence type="ECO:0000256" key="4">
    <source>
        <dbReference type="ARBA" id="ARBA00015636"/>
    </source>
</evidence>
<comment type="similarity">
    <text evidence="2">Belongs to the HIT family.</text>
</comment>
<evidence type="ECO:0000256" key="8">
    <source>
        <dbReference type="ARBA" id="ARBA00030609"/>
    </source>
</evidence>
<dbReference type="PIRSF" id="PIRSF028973">
    <property type="entry name" value="Scavenger_mRNA_decap_enz"/>
    <property type="match status" value="1"/>
</dbReference>
<comment type="subcellular location">
    <subcellularLocation>
        <location evidence="1">Nucleus</location>
    </subcellularLocation>
</comment>
<dbReference type="Gene3D" id="3.30.200.40">
    <property type="entry name" value="Scavenger mRNA decapping enzyme, N-terminal domain"/>
    <property type="match status" value="1"/>
</dbReference>
<dbReference type="GO" id="GO:0000932">
    <property type="term" value="C:P-body"/>
    <property type="evidence" value="ECO:0007669"/>
    <property type="project" value="TreeGrafter"/>
</dbReference>
<evidence type="ECO:0000256" key="11">
    <source>
        <dbReference type="PIRSR" id="PIRSR028973-2"/>
    </source>
</evidence>
<feature type="active site" description="Nucleophile" evidence="10">
    <location>
        <position position="251"/>
    </location>
</feature>
<dbReference type="PANTHER" id="PTHR12978:SF0">
    <property type="entry name" value="M7GPPPX DIPHOSPHATASE"/>
    <property type="match status" value="1"/>
</dbReference>
<dbReference type="GO" id="GO:0005634">
    <property type="term" value="C:nucleus"/>
    <property type="evidence" value="ECO:0007669"/>
    <property type="project" value="UniProtKB-SubCell"/>
</dbReference>
<organism evidence="12 13">
    <name type="scientific">Linderina pennispora</name>
    <dbReference type="NCBI Taxonomy" id="61395"/>
    <lineage>
        <taxon>Eukaryota</taxon>
        <taxon>Fungi</taxon>
        <taxon>Fungi incertae sedis</taxon>
        <taxon>Zoopagomycota</taxon>
        <taxon>Kickxellomycotina</taxon>
        <taxon>Kickxellomycetes</taxon>
        <taxon>Kickxellales</taxon>
        <taxon>Kickxellaceae</taxon>
        <taxon>Linderina</taxon>
    </lineage>
</organism>
<dbReference type="GO" id="GO:0140932">
    <property type="term" value="F:5'-(N(7)-methyl 5'-triphosphoguanosine)-[mRNA] diphosphatase activity"/>
    <property type="evidence" value="ECO:0007669"/>
    <property type="project" value="UniProtKB-EC"/>
</dbReference>